<dbReference type="AlphaFoldDB" id="A0A6V7U7V0"/>
<evidence type="ECO:0000256" key="1">
    <source>
        <dbReference type="SAM" id="Phobius"/>
    </source>
</evidence>
<comment type="caution">
    <text evidence="2">The sequence shown here is derived from an EMBL/GenBank/DDBJ whole genome shotgun (WGS) entry which is preliminary data.</text>
</comment>
<dbReference type="Pfam" id="PF07062">
    <property type="entry name" value="Clc-like"/>
    <property type="match status" value="1"/>
</dbReference>
<keyword evidence="1" id="KW-1133">Transmembrane helix</keyword>
<dbReference type="InterPro" id="IPR010761">
    <property type="entry name" value="Clc_prot-like"/>
</dbReference>
<feature type="transmembrane region" description="Helical" evidence="1">
    <location>
        <begin position="176"/>
        <end position="197"/>
    </location>
</feature>
<evidence type="ECO:0000313" key="3">
    <source>
        <dbReference type="Proteomes" id="UP000580250"/>
    </source>
</evidence>
<protein>
    <submittedName>
        <fullName evidence="2">Uncharacterized protein</fullName>
    </submittedName>
</protein>
<keyword evidence="1" id="KW-0472">Membrane</keyword>
<keyword evidence="1" id="KW-0812">Transmembrane</keyword>
<evidence type="ECO:0000313" key="2">
    <source>
        <dbReference type="EMBL" id="CAD2148888.1"/>
    </source>
</evidence>
<reference evidence="2 3" key="1">
    <citation type="submission" date="2020-08" db="EMBL/GenBank/DDBJ databases">
        <authorList>
            <person name="Koutsovoulos G."/>
            <person name="Danchin GJ E."/>
        </authorList>
    </citation>
    <scope>NUCLEOTIDE SEQUENCE [LARGE SCALE GENOMIC DNA]</scope>
</reference>
<proteinExistence type="predicted"/>
<feature type="transmembrane region" description="Helical" evidence="1">
    <location>
        <begin position="143"/>
        <end position="169"/>
    </location>
</feature>
<dbReference type="GO" id="GO:0016020">
    <property type="term" value="C:membrane"/>
    <property type="evidence" value="ECO:0007669"/>
    <property type="project" value="InterPro"/>
</dbReference>
<organism evidence="2 3">
    <name type="scientific">Meloidogyne enterolobii</name>
    <name type="common">Root-knot nematode worm</name>
    <name type="synonym">Meloidogyne mayaguensis</name>
    <dbReference type="NCBI Taxonomy" id="390850"/>
    <lineage>
        <taxon>Eukaryota</taxon>
        <taxon>Metazoa</taxon>
        <taxon>Ecdysozoa</taxon>
        <taxon>Nematoda</taxon>
        <taxon>Chromadorea</taxon>
        <taxon>Rhabditida</taxon>
        <taxon>Tylenchina</taxon>
        <taxon>Tylenchomorpha</taxon>
        <taxon>Tylenchoidea</taxon>
        <taxon>Meloidogynidae</taxon>
        <taxon>Meloidogyninae</taxon>
        <taxon>Meloidogyne</taxon>
    </lineage>
</organism>
<feature type="transmembrane region" description="Helical" evidence="1">
    <location>
        <begin position="217"/>
        <end position="244"/>
    </location>
</feature>
<accession>A0A6V7U7V0</accession>
<dbReference type="OrthoDB" id="5779987at2759"/>
<dbReference type="Proteomes" id="UP000580250">
    <property type="component" value="Unassembled WGS sequence"/>
</dbReference>
<dbReference type="EMBL" id="CAJEWN010000042">
    <property type="protein sequence ID" value="CAD2148888.1"/>
    <property type="molecule type" value="Genomic_DNA"/>
</dbReference>
<feature type="transmembrane region" description="Helical" evidence="1">
    <location>
        <begin position="26"/>
        <end position="47"/>
    </location>
</feature>
<gene>
    <name evidence="2" type="ORF">MENT_LOCUS9507</name>
</gene>
<name>A0A6V7U7V0_MELEN</name>
<sequence length="378" mass="42490">MNISSSSPSFPPSQQINNLNNRRNSFLYLGICLTLLGCLISIISIALPGWQILDLPELNAVHEHAILFDCIISEVTPLNDLPRIHRDGRKSLPPLKPARQCTYKFEGLPSWQTSLFVRMAFEEGDFGAREHLNNHRFLPQHKAVLFFCVFTSVFSFLSIFVGACSSCFLPNAILHTISVGLATSCSILADISFWMAAENDIGIRGSTTVVYQQHLSYAFFIHCLGSLTLLLSSLFSVLSAYLLLLGECRKKQLLLDKNQRRDKMNEEYFDQKKLIQEDSKCLLLSDLFSIERAALTASLEVLPPPPPGTPQNLILKNSLIYSSPNNRIGEFIGGKQILNIDNIKCSDKEIILWIIEAGWNTKFIYLILIEKPQPVSNK</sequence>